<accession>A0A9P5VLX8</accession>
<dbReference type="EMBL" id="JAAAUY010000350">
    <property type="protein sequence ID" value="KAF9331088.1"/>
    <property type="molecule type" value="Genomic_DNA"/>
</dbReference>
<feature type="compositionally biased region" description="Low complexity" evidence="1">
    <location>
        <begin position="155"/>
        <end position="169"/>
    </location>
</feature>
<dbReference type="AlphaFoldDB" id="A0A9P5VLX8"/>
<dbReference type="Proteomes" id="UP000696485">
    <property type="component" value="Unassembled WGS sequence"/>
</dbReference>
<feature type="region of interest" description="Disordered" evidence="1">
    <location>
        <begin position="133"/>
        <end position="174"/>
    </location>
</feature>
<name>A0A9P5VLX8_9FUNG</name>
<comment type="caution">
    <text evidence="2">The sequence shown here is derived from an EMBL/GenBank/DDBJ whole genome shotgun (WGS) entry which is preliminary data.</text>
</comment>
<evidence type="ECO:0000256" key="1">
    <source>
        <dbReference type="SAM" id="MobiDB-lite"/>
    </source>
</evidence>
<organism evidence="2 3">
    <name type="scientific">Podila minutissima</name>
    <dbReference type="NCBI Taxonomy" id="64525"/>
    <lineage>
        <taxon>Eukaryota</taxon>
        <taxon>Fungi</taxon>
        <taxon>Fungi incertae sedis</taxon>
        <taxon>Mucoromycota</taxon>
        <taxon>Mortierellomycotina</taxon>
        <taxon>Mortierellomycetes</taxon>
        <taxon>Mortierellales</taxon>
        <taxon>Mortierellaceae</taxon>
        <taxon>Podila</taxon>
    </lineage>
</organism>
<sequence>MSHTPPLSLAQPAPARLTTVAHHVSPKRPASISKRKGCLACVSTNVCICVQTPFGEELGAALRARELRQMLGAMTTDDLIRVAAKKRYAVVPIDALSSQRQFPAAMGGSAIGSRSARPAGWQLNSAQRREVIGSESTESLIGGKSEASSAQPQWTTASEAETVAEEQQQPNDGGLVRRMSEWMRHLFGRGKILKRKQDAVREFEDTTEPQEGSEGYSREKRVRRD</sequence>
<keyword evidence="3" id="KW-1185">Reference proteome</keyword>
<evidence type="ECO:0000313" key="3">
    <source>
        <dbReference type="Proteomes" id="UP000696485"/>
    </source>
</evidence>
<reference evidence="2" key="1">
    <citation type="journal article" date="2020" name="Fungal Divers.">
        <title>Resolving the Mortierellaceae phylogeny through synthesis of multi-gene phylogenetics and phylogenomics.</title>
        <authorList>
            <person name="Vandepol N."/>
            <person name="Liber J."/>
            <person name="Desiro A."/>
            <person name="Na H."/>
            <person name="Kennedy M."/>
            <person name="Barry K."/>
            <person name="Grigoriev I.V."/>
            <person name="Miller A.N."/>
            <person name="O'Donnell K."/>
            <person name="Stajich J.E."/>
            <person name="Bonito G."/>
        </authorList>
    </citation>
    <scope>NUCLEOTIDE SEQUENCE</scope>
    <source>
        <strain evidence="2">NVP1</strain>
    </source>
</reference>
<gene>
    <name evidence="2" type="ORF">BG006_006052</name>
</gene>
<feature type="region of interest" description="Disordered" evidence="1">
    <location>
        <begin position="198"/>
        <end position="225"/>
    </location>
</feature>
<evidence type="ECO:0000313" key="2">
    <source>
        <dbReference type="EMBL" id="KAF9331088.1"/>
    </source>
</evidence>
<protein>
    <submittedName>
        <fullName evidence="2">Uncharacterized protein</fullName>
    </submittedName>
</protein>
<proteinExistence type="predicted"/>